<evidence type="ECO:0000259" key="10">
    <source>
        <dbReference type="PROSITE" id="PS52004"/>
    </source>
</evidence>
<dbReference type="UniPathway" id="UPA00094"/>
<evidence type="ECO:0000256" key="2">
    <source>
        <dbReference type="ARBA" id="ARBA00022553"/>
    </source>
</evidence>
<feature type="domain" description="Ketosynthase family 3 (KS3)" evidence="10">
    <location>
        <begin position="1229"/>
        <end position="1668"/>
    </location>
</feature>
<dbReference type="InterPro" id="IPR032821">
    <property type="entry name" value="PKS_assoc"/>
</dbReference>
<dbReference type="Gene3D" id="3.30.70.3290">
    <property type="match status" value="1"/>
</dbReference>
<dbReference type="CDD" id="cd00833">
    <property type="entry name" value="PKS"/>
    <property type="match status" value="1"/>
</dbReference>
<dbReference type="InterPro" id="IPR049900">
    <property type="entry name" value="PKS_mFAS_DH"/>
</dbReference>
<dbReference type="Pfam" id="PF08659">
    <property type="entry name" value="KR"/>
    <property type="match status" value="1"/>
</dbReference>
<dbReference type="CDD" id="cd05195">
    <property type="entry name" value="enoyl_red"/>
    <property type="match status" value="2"/>
</dbReference>
<keyword evidence="4" id="KW-0521">NADP</keyword>
<dbReference type="InterPro" id="IPR014031">
    <property type="entry name" value="Ketoacyl_synth_C"/>
</dbReference>
<evidence type="ECO:0000259" key="11">
    <source>
        <dbReference type="PROSITE" id="PS52019"/>
    </source>
</evidence>
<dbReference type="InterPro" id="IPR020841">
    <property type="entry name" value="PKS_Beta-ketoAc_synthase_dom"/>
</dbReference>
<name>A0A814CR67_9BILA</name>
<dbReference type="GO" id="GO:0004315">
    <property type="term" value="F:3-oxoacyl-[acyl-carrier-protein] synthase activity"/>
    <property type="evidence" value="ECO:0007669"/>
    <property type="project" value="InterPro"/>
</dbReference>
<dbReference type="Gene3D" id="3.40.50.720">
    <property type="entry name" value="NAD(P)-binding Rossmann-like Domain"/>
    <property type="match status" value="4"/>
</dbReference>
<dbReference type="InterPro" id="IPR014030">
    <property type="entry name" value="Ketoacyl_synth_N"/>
</dbReference>
<evidence type="ECO:0000256" key="1">
    <source>
        <dbReference type="ARBA" id="ARBA00022450"/>
    </source>
</evidence>
<dbReference type="InterPro" id="IPR049551">
    <property type="entry name" value="PKS_DH_C"/>
</dbReference>
<dbReference type="InterPro" id="IPR018201">
    <property type="entry name" value="Ketoacyl_synth_AS"/>
</dbReference>
<dbReference type="InterPro" id="IPR013968">
    <property type="entry name" value="PKS_KR"/>
</dbReference>
<dbReference type="InterPro" id="IPR016039">
    <property type="entry name" value="Thiolase-like"/>
</dbReference>
<dbReference type="Pfam" id="PF00107">
    <property type="entry name" value="ADH_zinc_N"/>
    <property type="match status" value="1"/>
</dbReference>
<dbReference type="InterPro" id="IPR036291">
    <property type="entry name" value="NAD(P)-bd_dom_sf"/>
</dbReference>
<dbReference type="PROSITE" id="PS52004">
    <property type="entry name" value="KS3_2"/>
    <property type="match status" value="1"/>
</dbReference>
<dbReference type="Pfam" id="PF23297">
    <property type="entry name" value="ACP_SdgA_C"/>
    <property type="match status" value="1"/>
</dbReference>
<dbReference type="SUPFAM" id="SSF47336">
    <property type="entry name" value="ACP-like"/>
    <property type="match status" value="1"/>
</dbReference>
<dbReference type="InterPro" id="IPR020807">
    <property type="entry name" value="PKS_DH"/>
</dbReference>
<keyword evidence="1" id="KW-0596">Phosphopantetheine</keyword>
<dbReference type="PROSITE" id="PS52019">
    <property type="entry name" value="PKS_MFAS_DH"/>
    <property type="match status" value="1"/>
</dbReference>
<feature type="domain" description="Carrier" evidence="9">
    <location>
        <begin position="1089"/>
        <end position="1164"/>
    </location>
</feature>
<feature type="active site" description="Proton acceptor; for dehydratase activity" evidence="7">
    <location>
        <position position="2213"/>
    </location>
</feature>
<keyword evidence="2" id="KW-0597">Phosphoprotein</keyword>
<dbReference type="Pfam" id="PF08240">
    <property type="entry name" value="ADH_N"/>
    <property type="match status" value="1"/>
</dbReference>
<dbReference type="Gene3D" id="3.90.180.10">
    <property type="entry name" value="Medium-chain alcohol dehydrogenases, catalytic domain"/>
    <property type="match status" value="2"/>
</dbReference>
<evidence type="ECO:0000256" key="8">
    <source>
        <dbReference type="SAM" id="Coils"/>
    </source>
</evidence>
<dbReference type="Pfam" id="PF16197">
    <property type="entry name" value="KAsynt_C_assoc"/>
    <property type="match status" value="1"/>
</dbReference>
<dbReference type="SUPFAM" id="SSF51735">
    <property type="entry name" value="NAD(P)-binding Rossmann-fold domains"/>
    <property type="match status" value="5"/>
</dbReference>
<dbReference type="SMART" id="SM00827">
    <property type="entry name" value="PKS_AT"/>
    <property type="match status" value="1"/>
</dbReference>
<dbReference type="InterPro" id="IPR049552">
    <property type="entry name" value="PKS_DH_N"/>
</dbReference>
<evidence type="ECO:0000313" key="13">
    <source>
        <dbReference type="Proteomes" id="UP000663864"/>
    </source>
</evidence>
<dbReference type="InterPro" id="IPR013154">
    <property type="entry name" value="ADH-like_N"/>
</dbReference>
<dbReference type="InterPro" id="IPR042104">
    <property type="entry name" value="PKS_dehydratase_sf"/>
</dbReference>
<dbReference type="SMART" id="SM00829">
    <property type="entry name" value="PKS_ER"/>
    <property type="match status" value="2"/>
</dbReference>
<dbReference type="InterPro" id="IPR013149">
    <property type="entry name" value="ADH-like_C"/>
</dbReference>
<dbReference type="SUPFAM" id="SSF50129">
    <property type="entry name" value="GroES-like"/>
    <property type="match status" value="2"/>
</dbReference>
<evidence type="ECO:0000256" key="6">
    <source>
        <dbReference type="ARBA" id="ARBA00023315"/>
    </source>
</evidence>
<dbReference type="GO" id="GO:0006633">
    <property type="term" value="P:fatty acid biosynthetic process"/>
    <property type="evidence" value="ECO:0007669"/>
    <property type="project" value="UniProtKB-UniPathway"/>
</dbReference>
<dbReference type="InterPro" id="IPR020843">
    <property type="entry name" value="ER"/>
</dbReference>
<dbReference type="Gene3D" id="3.40.47.10">
    <property type="match status" value="2"/>
</dbReference>
<dbReference type="InterPro" id="IPR016036">
    <property type="entry name" value="Malonyl_transacylase_ACP-bd"/>
</dbReference>
<evidence type="ECO:0000256" key="3">
    <source>
        <dbReference type="ARBA" id="ARBA00022679"/>
    </source>
</evidence>
<feature type="region of interest" description="C-terminal hotdog fold" evidence="7">
    <location>
        <begin position="2355"/>
        <end position="2510"/>
    </location>
</feature>
<dbReference type="Gene3D" id="1.10.1200.10">
    <property type="entry name" value="ACP-like"/>
    <property type="match status" value="1"/>
</dbReference>
<accession>A0A814CR67</accession>
<feature type="coiled-coil region" evidence="8">
    <location>
        <begin position="2707"/>
        <end position="2734"/>
    </location>
</feature>
<reference evidence="12" key="1">
    <citation type="submission" date="2021-02" db="EMBL/GenBank/DDBJ databases">
        <authorList>
            <person name="Nowell W R."/>
        </authorList>
    </citation>
    <scope>NUCLEOTIDE SEQUENCE</scope>
</reference>
<proteinExistence type="predicted"/>
<evidence type="ECO:0000256" key="7">
    <source>
        <dbReference type="PROSITE-ProRule" id="PRU01363"/>
    </source>
</evidence>
<keyword evidence="8" id="KW-0175">Coiled coil</keyword>
<dbReference type="GO" id="GO:0031177">
    <property type="term" value="F:phosphopantetheine binding"/>
    <property type="evidence" value="ECO:0007669"/>
    <property type="project" value="InterPro"/>
</dbReference>
<gene>
    <name evidence="12" type="ORF">ZHD862_LOCUS9622</name>
</gene>
<dbReference type="InterPro" id="IPR016035">
    <property type="entry name" value="Acyl_Trfase/lysoPLipase"/>
</dbReference>
<organism evidence="12 13">
    <name type="scientific">Rotaria sordida</name>
    <dbReference type="NCBI Taxonomy" id="392033"/>
    <lineage>
        <taxon>Eukaryota</taxon>
        <taxon>Metazoa</taxon>
        <taxon>Spiralia</taxon>
        <taxon>Gnathifera</taxon>
        <taxon>Rotifera</taxon>
        <taxon>Eurotatoria</taxon>
        <taxon>Bdelloidea</taxon>
        <taxon>Philodinida</taxon>
        <taxon>Philodinidae</taxon>
        <taxon>Rotaria</taxon>
    </lineage>
</organism>
<dbReference type="Gene3D" id="3.40.366.10">
    <property type="entry name" value="Malonyl-Coenzyme A Acyl Carrier Protein, domain 2"/>
    <property type="match status" value="1"/>
</dbReference>
<dbReference type="Pfam" id="PF14765">
    <property type="entry name" value="PS-DH"/>
    <property type="match status" value="1"/>
</dbReference>
<dbReference type="SUPFAM" id="SSF53901">
    <property type="entry name" value="Thiolase-like"/>
    <property type="match status" value="2"/>
</dbReference>
<dbReference type="Proteomes" id="UP000663864">
    <property type="component" value="Unassembled WGS sequence"/>
</dbReference>
<dbReference type="InterPro" id="IPR057326">
    <property type="entry name" value="KR_dom"/>
</dbReference>
<dbReference type="InterPro" id="IPR014043">
    <property type="entry name" value="Acyl_transferase_dom"/>
</dbReference>
<dbReference type="PROSITE" id="PS00606">
    <property type="entry name" value="KS3_1"/>
    <property type="match status" value="1"/>
</dbReference>
<dbReference type="SMART" id="SM00825">
    <property type="entry name" value="PKS_KS"/>
    <property type="match status" value="1"/>
</dbReference>
<feature type="domain" description="PKS/mFAS DH" evidence="11">
    <location>
        <begin position="2180"/>
        <end position="2510"/>
    </location>
</feature>
<evidence type="ECO:0000256" key="5">
    <source>
        <dbReference type="ARBA" id="ARBA00023268"/>
    </source>
</evidence>
<dbReference type="GO" id="GO:0044550">
    <property type="term" value="P:secondary metabolite biosynthetic process"/>
    <property type="evidence" value="ECO:0007669"/>
    <property type="project" value="UniProtKB-ARBA"/>
</dbReference>
<keyword evidence="5" id="KW-0511">Multifunctional enzyme</keyword>
<evidence type="ECO:0000256" key="4">
    <source>
        <dbReference type="ARBA" id="ARBA00022857"/>
    </source>
</evidence>
<dbReference type="SMART" id="SM00823">
    <property type="entry name" value="PKS_PP"/>
    <property type="match status" value="1"/>
</dbReference>
<evidence type="ECO:0008006" key="14">
    <source>
        <dbReference type="Google" id="ProtNLM"/>
    </source>
</evidence>
<dbReference type="Pfam" id="PF00109">
    <property type="entry name" value="ketoacyl-synt"/>
    <property type="match status" value="2"/>
</dbReference>
<feature type="active site" description="Proton donor; for dehydratase activity" evidence="7">
    <location>
        <position position="2417"/>
    </location>
</feature>
<dbReference type="PANTHER" id="PTHR45681">
    <property type="entry name" value="POLYKETIDE SYNTHASE 44-RELATED"/>
    <property type="match status" value="1"/>
</dbReference>
<evidence type="ECO:0000259" key="9">
    <source>
        <dbReference type="PROSITE" id="PS50075"/>
    </source>
</evidence>
<dbReference type="InterPro" id="IPR050444">
    <property type="entry name" value="Polyketide_Synthase"/>
</dbReference>
<dbReference type="InterPro" id="IPR001227">
    <property type="entry name" value="Ac_transferase_dom_sf"/>
</dbReference>
<dbReference type="PANTHER" id="PTHR45681:SF6">
    <property type="entry name" value="POLYKETIDE SYNTHASE 37"/>
    <property type="match status" value="1"/>
</dbReference>
<dbReference type="InterPro" id="IPR011032">
    <property type="entry name" value="GroES-like_sf"/>
</dbReference>
<dbReference type="Gene3D" id="3.40.50.150">
    <property type="entry name" value="Vaccinia Virus protein VP39"/>
    <property type="match status" value="1"/>
</dbReference>
<dbReference type="Gene3D" id="3.10.129.110">
    <property type="entry name" value="Polyketide synthase dehydratase"/>
    <property type="match status" value="1"/>
</dbReference>
<dbReference type="InterPro" id="IPR020806">
    <property type="entry name" value="PKS_PP-bd"/>
</dbReference>
<dbReference type="GO" id="GO:0016491">
    <property type="term" value="F:oxidoreductase activity"/>
    <property type="evidence" value="ECO:0007669"/>
    <property type="project" value="InterPro"/>
</dbReference>
<protein>
    <recommendedName>
        <fullName evidence="14">Carrier domain-containing protein</fullName>
    </recommendedName>
</protein>
<dbReference type="Pfam" id="PF00698">
    <property type="entry name" value="Acyl_transf_1"/>
    <property type="match status" value="1"/>
</dbReference>
<dbReference type="SMART" id="SM00826">
    <property type="entry name" value="PKS_DH"/>
    <property type="match status" value="1"/>
</dbReference>
<dbReference type="Pfam" id="PF21089">
    <property type="entry name" value="PKS_DH_N"/>
    <property type="match status" value="1"/>
</dbReference>
<dbReference type="SUPFAM" id="SSF52151">
    <property type="entry name" value="FabD/lysophospholipase-like"/>
    <property type="match status" value="1"/>
</dbReference>
<evidence type="ECO:0000313" key="12">
    <source>
        <dbReference type="EMBL" id="CAF0943850.1"/>
    </source>
</evidence>
<dbReference type="EMBL" id="CAJNOT010000332">
    <property type="protein sequence ID" value="CAF0943850.1"/>
    <property type="molecule type" value="Genomic_DNA"/>
</dbReference>
<dbReference type="SUPFAM" id="SSF53335">
    <property type="entry name" value="S-adenosyl-L-methionine-dependent methyltransferases"/>
    <property type="match status" value="2"/>
</dbReference>
<dbReference type="SUPFAM" id="SSF55048">
    <property type="entry name" value="Probable ACP-binding domain of malonyl-CoA ACP transacylase"/>
    <property type="match status" value="1"/>
</dbReference>
<keyword evidence="6" id="KW-0012">Acyltransferase</keyword>
<dbReference type="InterPro" id="IPR009081">
    <property type="entry name" value="PP-bd_ACP"/>
</dbReference>
<keyword evidence="3" id="KW-0808">Transferase</keyword>
<dbReference type="PROSITE" id="PS50075">
    <property type="entry name" value="CARRIER"/>
    <property type="match status" value="1"/>
</dbReference>
<comment type="caution">
    <text evidence="12">The sequence shown here is derived from an EMBL/GenBank/DDBJ whole genome shotgun (WGS) entry which is preliminary data.</text>
</comment>
<dbReference type="InterPro" id="IPR029063">
    <property type="entry name" value="SAM-dependent_MTases_sf"/>
</dbReference>
<dbReference type="SMART" id="SM00822">
    <property type="entry name" value="PKS_KR"/>
    <property type="match status" value="1"/>
</dbReference>
<dbReference type="InterPro" id="IPR036736">
    <property type="entry name" value="ACP-like_sf"/>
</dbReference>
<dbReference type="Pfam" id="PF02801">
    <property type="entry name" value="Ketoacyl-synt_C"/>
    <property type="match status" value="1"/>
</dbReference>
<sequence>MACATSFEPIAIIGMSCEFADGIHTPTDLWQALEESRDLGSEIPVERADLLSYCADMLNRDNGEFKRKLIQRGYFLPTSVLDTFDADESHDIIFVASVLQTTSDINHSLDSLRRLLVPGGLLLVVELTLAHSYFDLIFGLFPYWWRDGHSRAPLTIDQWRQAFESVGGFEPMVVSAKANAFGDSLMIVRKSTARSVLIHLSEWQDQAWLLFADRGHNLSHALVPYLPSSNIEILPDTVTIDHISSTIDVMLKQYKHLHIIFAWPLDILQLGQNNNETTFESHVEHLCYKFVYILQSIQKYHRQNNSFPYVFILTQNSQPMHEKSEFNPTIAPLIGLARSLSVECPRHHIKLIDLQPTADVFVESSYSDILIEHMINSREADNLNEVILSLETNNRIQCFQWHYDWLQSKELQELSSKLERTIVPKNDADKIPFRLQVAPSRFVADLAWMRDPIPINNLLPGQIQVRIHCTSLNFRDVLKIRGLYPHTRVFGQRDCDEPLVDRDTTPGTDFMGTIILSHSKNLKIGDRVIGLCPSGTFHSHIILDTSVVSRVPDECLMSDEQLAALPTAFLTALLSLKHRIRLKHGQTVLIHAATGATGQACIQYCQAVGARVIATAGSDAKRCFLRKHYGIKHVFNSRDLSFVTEIHSRFPNGVNVIVNSLSGPLLQESFKLLASHGHFIELGKRDVYARTSLPIFDLRQDCNFHVIDLALHAIDEPHTVREMIDDVFDYFRRGLFKPFEPMTIFEPSQVIDAFTQCSLGVSMGKMVVRMTSSEQPLSLKESDMNTEISENSSEMCERGTILVSGGLGGLGLTMSRWMVEKRGVKHIVLMSRRTVEEFEKTENNPQLEDWLQLKEIAVKYNACVDVVRVDVTQCDDVYELIKRLNQTSHPVCGIIHSAVISDAKLFTNLNQETLFRIMEPKVRGGWNLHQTSQQIGASLHFFVMFSSIRNHLINPGSSGYNAGNEFFEALAHYRYEQLKLPALSIALPAIQGAGMFHRQQAILNSLRIAHGMEMLPTVATFELVERLFNMQTNYSSPVVFAVDWKRLHANKANIPNYQLVRFIEQQATQQGISNIRANDPGSSSIARIEVIIERIREIVMRLLGASNIDRIDIDRSLLSLGLDSLAAVSLYNWLTQEWGVFITVAEILQGVKISEIANQVQKKLVERQTASEAIETTLSSDMEQMDESEGDLTLSTMKKGSSYNGMEGVLRVSQVKDKRLKIMACATLFEPIAIIGISCEFAGDIHMPIDLWQALEESRDLGSEIPVERTDLLSYCADTLNRDNGEFKRKLIRRGYFLPTSVLDTFDASYFNLSDGEAVTIDPCHRLLMMKFVHLIEDAGYTLEKIRGSRTSVHIGQFSNDHALGSLRLKPEHRTRFLGPHILLYNASARLSYHFDLHGPNVSLDTACSSGLQAVHLGVQALRTGEADMAVCGGVNAIFTPEHLLNFSTIGAVAVDGRSQSFSIDANGYAKGEGLGLILLKRLSDAERDGDRIYCILHDVLSNHDGSEGKSGYVVPAAVGQARLLGEIYARTQYDRNRIFYVEAHGTGTQVGDSTEANTIGKFFQRSPFDPPVLIGSVKSNIGHTEGAAGIASLIKTVMCMKHRAIPPNMHFKAYNSKIEADRFNLHVVQTMTVFPPINIDGEKEHTVAIGISSFGIGGNNAHAIIEEYHPKERLINTNGHFERELLQQHSLFIFSTKSSNSLHKQVISFNEWLKQIEPQDDESSFLARISQQLLLKRTISHEHLAIFVSANRAQLQQQLDLFVQKQSTPGLLVTKRVSSSCHRICFVFSGQGPQWWAMGRELYSSEPIFRQWIQRISEELLKINGGEFNLLSEMIEKTERESRVNDTNIAQPAIFSVQVALAALLISWHIFPSAIVSHSAGEQAAAFISGRVSLNEAVRIVYNRSRLQHRNTRQGGRMLAVAMNEQEVRDSLLKGIEHLVCVAGVNSPRSVTLSGDEKIIDELEGILATFHPTVFKARLRIENAFHSHQMDRFGIREEIFSTLDDIRGLLLENTQEMFDVRCAQVPLYSPVTGDRIDDKTPLDAHHWWSNIRQCVRFGDTIQAIIQDGVIDAFLELSPHPVLATSIHECCEKTSTFQPLILPTLKRKEDDQKTLLTSIAQLSYSPDVWKHFLASRCVQPSKDVEHLFDSFPLYAFNLTPCWYESKESAIERLAYRLPSHPLLGVRQWAQHTSAIWKSLINLNLPEYAYLSQHKMQDAILLPAAGFLEMALAACRQLLPVANNDETPPPIAFEQVEFIKALVLNEHELTEVIIQIVMPMREWLIYSRPWSAAGPDCQRSSGMACNDFIDSFVDLQTLNAYSLRQFTLHARGRIDIGPHLNIHASSAYSLSKEETAKWYNLDISNLYAHLSTRGYEYGSNFRIATSVKTTNSKVTGRVTPANDEQNDIRYYLHPLVIDGCFHTFLSIIPGIETFLPVAIDKMIIYGNTFRVSQAVAHCSYYSFLVGLSQERAYTFDAAIFNSNDEMIESNTKPLVIFKMFKMQRIPGPWKPLEKSIFQKINEIVHLPNGDYNDQVQTILSEFCLQKKWSSLFNHLIRTVDLLPSSNILMNETERQEIEMMNSENDNINNQLADSIEPLNALAGMYALQALQHLASLENIQLIVKDKLRHLVRDDEFHFLRLFEAAFSLVHQHGLIDECGKTTMTVTNHSIQLIRKTLVNRFPRLKSFVTLMDAVGSKLGQVLFGEQSHEQLLIQNKETELALEDVQNTIAFLKTQCVFQALINHMHNNHPNSLRILLFGVDESHDIIFVASVLQTTNDINHSLNSLRRLLVPGGLLLVVELTLTHSYFDLIFGLFPYWWRNDHNRAPLNIDQWRQAFQSVGGFEPMVVSAKANAFGDSLMIVRKSTARSILIHLSEWQDQAWLLFADRTHNLSHALVPHLPSSNIEILPDSVIIDHISSTIDIMLKQYKQLHIVFAWPLDVLQLGQNNNETTFVSHVEHLCYKFIYILQSIQKYHRQNNSFPYVFILTQNSQPMHEKSEFNPVIASLIGLARSLSIECPRHHIKLIDLQPTADIFVESFYCDILIEHMINSREADNLDEVVLSREADRRIQCFQWHYDWLQSKEQQELSSKMERTIVPKNDADKNPFWLQVAPSRFVADLAWVRGPILIRNLSSGQIQVRIHCTSLNFRDVLKIRGLYPHTRVFGQRDYDEPLFDRDTTPGTDVMGTVILSHSKDLKIGDRVIALWPPGTFHSHIILDASAVSRVPDECLLSDEQLAALPTAFLTALLSLKHRIRLKHGQTVLIHAATGATGQACIQYCQAVGARVIATAVLHAIDEPHTIHEMIDDVLDHFQRGLFRPFEPLTIFEPSEVIHAFTQCSLGISMGKMVIRMTSSEQPLTLKESDMNTKISEYSSEGIFNC</sequence>
<feature type="region of interest" description="N-terminal hotdog fold" evidence="7">
    <location>
        <begin position="2180"/>
        <end position="2340"/>
    </location>
</feature>